<gene>
    <name evidence="1" type="ORF">BDU57DRAFT_176021</name>
</gene>
<dbReference type="AlphaFoldDB" id="A0A6A5QPT5"/>
<keyword evidence="2" id="KW-1185">Reference proteome</keyword>
<evidence type="ECO:0000313" key="1">
    <source>
        <dbReference type="EMBL" id="KAF1917751.1"/>
    </source>
</evidence>
<evidence type="ECO:0000313" key="2">
    <source>
        <dbReference type="Proteomes" id="UP000800096"/>
    </source>
</evidence>
<dbReference type="EMBL" id="ML979134">
    <property type="protein sequence ID" value="KAF1917751.1"/>
    <property type="molecule type" value="Genomic_DNA"/>
</dbReference>
<proteinExistence type="predicted"/>
<organism evidence="1 2">
    <name type="scientific">Ampelomyces quisqualis</name>
    <name type="common">Powdery mildew agent</name>
    <dbReference type="NCBI Taxonomy" id="50730"/>
    <lineage>
        <taxon>Eukaryota</taxon>
        <taxon>Fungi</taxon>
        <taxon>Dikarya</taxon>
        <taxon>Ascomycota</taxon>
        <taxon>Pezizomycotina</taxon>
        <taxon>Dothideomycetes</taxon>
        <taxon>Pleosporomycetidae</taxon>
        <taxon>Pleosporales</taxon>
        <taxon>Pleosporineae</taxon>
        <taxon>Phaeosphaeriaceae</taxon>
        <taxon>Ampelomyces</taxon>
    </lineage>
</organism>
<reference evidence="1" key="1">
    <citation type="journal article" date="2020" name="Stud. Mycol.">
        <title>101 Dothideomycetes genomes: a test case for predicting lifestyles and emergence of pathogens.</title>
        <authorList>
            <person name="Haridas S."/>
            <person name="Albert R."/>
            <person name="Binder M."/>
            <person name="Bloem J."/>
            <person name="Labutti K."/>
            <person name="Salamov A."/>
            <person name="Andreopoulos B."/>
            <person name="Baker S."/>
            <person name="Barry K."/>
            <person name="Bills G."/>
            <person name="Bluhm B."/>
            <person name="Cannon C."/>
            <person name="Castanera R."/>
            <person name="Culley D."/>
            <person name="Daum C."/>
            <person name="Ezra D."/>
            <person name="Gonzalez J."/>
            <person name="Henrissat B."/>
            <person name="Kuo A."/>
            <person name="Liang C."/>
            <person name="Lipzen A."/>
            <person name="Lutzoni F."/>
            <person name="Magnuson J."/>
            <person name="Mondo S."/>
            <person name="Nolan M."/>
            <person name="Ohm R."/>
            <person name="Pangilinan J."/>
            <person name="Park H.-J."/>
            <person name="Ramirez L."/>
            <person name="Alfaro M."/>
            <person name="Sun H."/>
            <person name="Tritt A."/>
            <person name="Yoshinaga Y."/>
            <person name="Zwiers L.-H."/>
            <person name="Turgeon B."/>
            <person name="Goodwin S."/>
            <person name="Spatafora J."/>
            <person name="Crous P."/>
            <person name="Grigoriev I."/>
        </authorList>
    </citation>
    <scope>NUCLEOTIDE SEQUENCE</scope>
    <source>
        <strain evidence="1">HMLAC05119</strain>
    </source>
</reference>
<accession>A0A6A5QPT5</accession>
<protein>
    <submittedName>
        <fullName evidence="1">Uncharacterized protein</fullName>
    </submittedName>
</protein>
<dbReference type="Proteomes" id="UP000800096">
    <property type="component" value="Unassembled WGS sequence"/>
</dbReference>
<sequence>MQPEARAGTACRFSMAPGNPRCTFVSSFNIAGIKLQFLQLSLVQKLLPATIVSFSGVSCMCASNWQHDKHDPRTGCTEMQEMSATRRNPSEAPSSAVACHLTNPRTRVTPSNLLICSKQCEEQSGERSGPTCPLRFLGRQVVESYFLCERWPGIFTRQSSAHAFEVMIHHDMFA</sequence>
<name>A0A6A5QPT5_AMPQU</name>